<gene>
    <name evidence="8" type="ORF">HNV28_25435</name>
</gene>
<dbReference type="Gene3D" id="3.30.450.40">
    <property type="match status" value="1"/>
</dbReference>
<dbReference type="RefSeq" id="WP_171443639.1">
    <property type="nucleotide sequence ID" value="NZ_JABFNS010000102.1"/>
</dbReference>
<evidence type="ECO:0000259" key="7">
    <source>
        <dbReference type="PROSITE" id="PS50109"/>
    </source>
</evidence>
<evidence type="ECO:0000256" key="1">
    <source>
        <dbReference type="ARBA" id="ARBA00000085"/>
    </source>
</evidence>
<sequence length="444" mass="48006">MKAPRSPAGEESAHRDVPASRRRPRRAWRKRGQAHRHLAQLHEVGQLLCASDGVAASFPALVERLSRWLPVRVALLLEGVDASGVSVPERPCLMAWHSSEGMESPPSHAVAHAASAYAYLVGLERVSLQGCDAVEGVFKAEPARVPGRVTLPLAPKEGVLGVLHVEAVGLGEDGLALLDGVANLLAVALPKEHALRREVRLRERAEALFFQAQEAVRWRDELLTVVSHDIKTPLLAVRMNAEMILKAGTAPEKEHRRRRYLENIVLAEQQMSSLIGNLLDRARLRGMPIPLTLQPLPVDALLAQALEVLRPLALEKGQVLTVALAPELPPVLADRERILQVMANLVSNAIKFTPPGGAIEVRARLVEGAKVCVFVKDSGPGIPAEDAPHLFERFWRASHSPGRGTGLGLSIAWSLVAAHGGTLNVESHEGQGSTFSFTLPVALP</sequence>
<dbReference type="InterPro" id="IPR003661">
    <property type="entry name" value="HisK_dim/P_dom"/>
</dbReference>
<feature type="compositionally biased region" description="Basic residues" evidence="6">
    <location>
        <begin position="20"/>
        <end position="31"/>
    </location>
</feature>
<evidence type="ECO:0000313" key="9">
    <source>
        <dbReference type="Proteomes" id="UP000533080"/>
    </source>
</evidence>
<dbReference type="InterPro" id="IPR036890">
    <property type="entry name" value="HATPase_C_sf"/>
</dbReference>
<dbReference type="Gene3D" id="3.30.565.10">
    <property type="entry name" value="Histidine kinase-like ATPase, C-terminal domain"/>
    <property type="match status" value="1"/>
</dbReference>
<dbReference type="GO" id="GO:0005886">
    <property type="term" value="C:plasma membrane"/>
    <property type="evidence" value="ECO:0007669"/>
    <property type="project" value="TreeGrafter"/>
</dbReference>
<keyword evidence="3" id="KW-0597">Phosphoprotein</keyword>
<comment type="catalytic activity">
    <reaction evidence="1">
        <text>ATP + protein L-histidine = ADP + protein N-phospho-L-histidine.</text>
        <dbReference type="EC" id="2.7.13.3"/>
    </reaction>
</comment>
<comment type="caution">
    <text evidence="8">The sequence shown here is derived from an EMBL/GenBank/DDBJ whole genome shotgun (WGS) entry which is preliminary data.</text>
</comment>
<dbReference type="PROSITE" id="PS50109">
    <property type="entry name" value="HIS_KIN"/>
    <property type="match status" value="1"/>
</dbReference>
<dbReference type="SUPFAM" id="SSF47384">
    <property type="entry name" value="Homodimeric domain of signal transducing histidine kinase"/>
    <property type="match status" value="1"/>
</dbReference>
<dbReference type="InterPro" id="IPR003594">
    <property type="entry name" value="HATPase_dom"/>
</dbReference>
<protein>
    <recommendedName>
        <fullName evidence="2">histidine kinase</fullName>
        <ecNumber evidence="2">2.7.13.3</ecNumber>
    </recommendedName>
</protein>
<dbReference type="PANTHER" id="PTHR43047:SF72">
    <property type="entry name" value="OSMOSENSING HISTIDINE PROTEIN KINASE SLN1"/>
    <property type="match status" value="1"/>
</dbReference>
<name>A0A7Y4IM53_MYXXA</name>
<reference evidence="8 9" key="1">
    <citation type="submission" date="2020-05" db="EMBL/GenBank/DDBJ databases">
        <authorList>
            <person name="Whitworth D."/>
        </authorList>
    </citation>
    <scope>NUCLEOTIDE SEQUENCE [LARGE SCALE GENOMIC DNA]</scope>
    <source>
        <strain evidence="8 9">AM005</strain>
    </source>
</reference>
<feature type="region of interest" description="Disordered" evidence="6">
    <location>
        <begin position="1"/>
        <end position="31"/>
    </location>
</feature>
<dbReference type="EC" id="2.7.13.3" evidence="2"/>
<dbReference type="InterPro" id="IPR005467">
    <property type="entry name" value="His_kinase_dom"/>
</dbReference>
<dbReference type="Pfam" id="PF02518">
    <property type="entry name" value="HATPase_c"/>
    <property type="match status" value="1"/>
</dbReference>
<keyword evidence="5 8" id="KW-0418">Kinase</keyword>
<dbReference type="InterPro" id="IPR029016">
    <property type="entry name" value="GAF-like_dom_sf"/>
</dbReference>
<evidence type="ECO:0000256" key="2">
    <source>
        <dbReference type="ARBA" id="ARBA00012438"/>
    </source>
</evidence>
<dbReference type="PRINTS" id="PR00344">
    <property type="entry name" value="BCTRLSENSOR"/>
</dbReference>
<dbReference type="EMBL" id="JABFNT010000094">
    <property type="protein sequence ID" value="NOJ81636.1"/>
    <property type="molecule type" value="Genomic_DNA"/>
</dbReference>
<evidence type="ECO:0000256" key="3">
    <source>
        <dbReference type="ARBA" id="ARBA00022553"/>
    </source>
</evidence>
<dbReference type="SUPFAM" id="SSF55874">
    <property type="entry name" value="ATPase domain of HSP90 chaperone/DNA topoisomerase II/histidine kinase"/>
    <property type="match status" value="1"/>
</dbReference>
<dbReference type="Proteomes" id="UP000533080">
    <property type="component" value="Unassembled WGS sequence"/>
</dbReference>
<proteinExistence type="predicted"/>
<dbReference type="GO" id="GO:0009927">
    <property type="term" value="F:histidine phosphotransfer kinase activity"/>
    <property type="evidence" value="ECO:0007669"/>
    <property type="project" value="TreeGrafter"/>
</dbReference>
<evidence type="ECO:0000256" key="4">
    <source>
        <dbReference type="ARBA" id="ARBA00022679"/>
    </source>
</evidence>
<dbReference type="CDD" id="cd00082">
    <property type="entry name" value="HisKA"/>
    <property type="match status" value="1"/>
</dbReference>
<keyword evidence="4" id="KW-0808">Transferase</keyword>
<dbReference type="SMART" id="SM00388">
    <property type="entry name" value="HisKA"/>
    <property type="match status" value="1"/>
</dbReference>
<dbReference type="Gene3D" id="1.10.287.130">
    <property type="match status" value="1"/>
</dbReference>
<feature type="domain" description="Histidine kinase" evidence="7">
    <location>
        <begin position="225"/>
        <end position="443"/>
    </location>
</feature>
<organism evidence="8 9">
    <name type="scientific">Myxococcus xanthus</name>
    <dbReference type="NCBI Taxonomy" id="34"/>
    <lineage>
        <taxon>Bacteria</taxon>
        <taxon>Pseudomonadati</taxon>
        <taxon>Myxococcota</taxon>
        <taxon>Myxococcia</taxon>
        <taxon>Myxococcales</taxon>
        <taxon>Cystobacterineae</taxon>
        <taxon>Myxococcaceae</taxon>
        <taxon>Myxococcus</taxon>
    </lineage>
</organism>
<dbReference type="InterPro" id="IPR004358">
    <property type="entry name" value="Sig_transdc_His_kin-like_C"/>
</dbReference>
<evidence type="ECO:0000313" key="8">
    <source>
        <dbReference type="EMBL" id="NOJ81636.1"/>
    </source>
</evidence>
<dbReference type="GO" id="GO:0000155">
    <property type="term" value="F:phosphorelay sensor kinase activity"/>
    <property type="evidence" value="ECO:0007669"/>
    <property type="project" value="InterPro"/>
</dbReference>
<dbReference type="SMART" id="SM00387">
    <property type="entry name" value="HATPase_c"/>
    <property type="match status" value="1"/>
</dbReference>
<dbReference type="PANTHER" id="PTHR43047">
    <property type="entry name" value="TWO-COMPONENT HISTIDINE PROTEIN KINASE"/>
    <property type="match status" value="1"/>
</dbReference>
<dbReference type="InterPro" id="IPR036097">
    <property type="entry name" value="HisK_dim/P_sf"/>
</dbReference>
<dbReference type="FunFam" id="3.30.565.10:FF:000006">
    <property type="entry name" value="Sensor histidine kinase WalK"/>
    <property type="match status" value="1"/>
</dbReference>
<dbReference type="CDD" id="cd00075">
    <property type="entry name" value="HATPase"/>
    <property type="match status" value="1"/>
</dbReference>
<dbReference type="Pfam" id="PF00512">
    <property type="entry name" value="HisKA"/>
    <property type="match status" value="1"/>
</dbReference>
<evidence type="ECO:0000256" key="5">
    <source>
        <dbReference type="ARBA" id="ARBA00022777"/>
    </source>
</evidence>
<dbReference type="AlphaFoldDB" id="A0A7Y4IM53"/>
<accession>A0A7Y4IM53</accession>
<evidence type="ECO:0000256" key="6">
    <source>
        <dbReference type="SAM" id="MobiDB-lite"/>
    </source>
</evidence>